<evidence type="ECO:0000256" key="8">
    <source>
        <dbReference type="ARBA" id="ARBA00045885"/>
    </source>
</evidence>
<organism evidence="11 12">
    <name type="scientific">Corallococcus soli</name>
    <dbReference type="NCBI Taxonomy" id="2710757"/>
    <lineage>
        <taxon>Bacteria</taxon>
        <taxon>Pseudomonadati</taxon>
        <taxon>Myxococcota</taxon>
        <taxon>Myxococcia</taxon>
        <taxon>Myxococcales</taxon>
        <taxon>Cystobacterineae</taxon>
        <taxon>Myxococcaceae</taxon>
        <taxon>Corallococcus</taxon>
    </lineage>
</organism>
<comment type="function">
    <text evidence="8">This enzyme catalyzes the hydrolysis of the N-terminal peptide bond of an N-acetylated peptide to generate an N-acetylated amino acid and a peptide with a free N-terminus. It preferentially cleaves off Ac-Ala, Ac-Met and Ac-Ser. Also, involved in the degradation of oxidized and glycated proteins.</text>
</comment>
<proteinExistence type="inferred from homology"/>
<evidence type="ECO:0000313" key="12">
    <source>
        <dbReference type="Proteomes" id="UP001516472"/>
    </source>
</evidence>
<feature type="domain" description="Peptidase S9A N-terminal" evidence="10">
    <location>
        <begin position="144"/>
        <end position="404"/>
    </location>
</feature>
<protein>
    <recommendedName>
        <fullName evidence="7">Acyl-peptide hydrolase</fullName>
    </recommendedName>
    <alternativeName>
        <fullName evidence="6">Acylaminoacyl-peptidase</fullName>
    </alternativeName>
</protein>
<dbReference type="InterPro" id="IPR029058">
    <property type="entry name" value="AB_hydrolase_fold"/>
</dbReference>
<dbReference type="InterPro" id="IPR002470">
    <property type="entry name" value="Peptidase_S9A"/>
</dbReference>
<evidence type="ECO:0000259" key="9">
    <source>
        <dbReference type="Pfam" id="PF00326"/>
    </source>
</evidence>
<evidence type="ECO:0000256" key="5">
    <source>
        <dbReference type="ARBA" id="ARBA00022990"/>
    </source>
</evidence>
<accession>A0ABR9PIW3</accession>
<dbReference type="PANTHER" id="PTHR42776">
    <property type="entry name" value="SERINE PEPTIDASE S9 FAMILY MEMBER"/>
    <property type="match status" value="1"/>
</dbReference>
<dbReference type="PROSITE" id="PS00708">
    <property type="entry name" value="PRO_ENDOPEP_SER"/>
    <property type="match status" value="1"/>
</dbReference>
<dbReference type="InterPro" id="IPR002471">
    <property type="entry name" value="Pept_S9_AS"/>
</dbReference>
<evidence type="ECO:0000256" key="1">
    <source>
        <dbReference type="ARBA" id="ARBA00005228"/>
    </source>
</evidence>
<dbReference type="Pfam" id="PF00326">
    <property type="entry name" value="Peptidase_S9"/>
    <property type="match status" value="1"/>
</dbReference>
<feature type="domain" description="Peptidase S9 prolyl oligopeptidase catalytic" evidence="9">
    <location>
        <begin position="473"/>
        <end position="679"/>
    </location>
</feature>
<sequence>MSGLSATPDGGPGGPLTFAVGLGQIRPVRRIPGGTLTAWKPLHRILAVTLFLPLLAVAAPPAPAAKPAPAAARKPVQRPSRQYTMEQFMGTTEVTDPVFASDEKRVLFSSNATGIYNVASVPVTGGKPTALTHSKTDSVRLVGAFPRDHRFLFERDQGGNEQTHVFVRTPDGKEQDLTPLKKGVAHFIGFSQDESAFYVVTNERDEGAMDVYRHDAKTYARTLLFQNDKGFAVAGVAPDESWVVMNESLTTSDGNVWRYDVATKTLKNLTPHQGSASYRVADIDPVSGELYLLTDDGSEFTRLVRQSKETGKLEEVEKADWDIFATTFSRTGAWRVTALNVDGGTEVRLHDVKAGTQVALPQLPEGVVSDLVFARGEKRLAFLHEGDRSSPNLYVYDLTTKKATRLTNTMGKALDSEDLVESQVVRFKSFDGLEIPNLLFKPHQATAEKKAPALVWVHGGPGGQTRKGYVNFIQYLVNRGYVVLGINNRGSTGYGKAFHKADDQKHGKEPLLDVVEARKYLASLPYVDGSRVGIIGGSYGGYMVLAALTFHPDSFEAGVDAFGISNWLRTLKGMPPEWGAFRQAMFQEVGDPEKQEAMLKEISPLFHAQRIKKPLLVIQGANDPRVPQAESDEIVAAVKKNGVPVEYLLLPDEGHGFKKKKNEVLVNERALEFFDRYLKPATAATPTP</sequence>
<dbReference type="Gene3D" id="3.40.50.1820">
    <property type="entry name" value="alpha/beta hydrolase"/>
    <property type="match status" value="1"/>
</dbReference>
<gene>
    <name evidence="11" type="ORF">G4177_06540</name>
</gene>
<evidence type="ECO:0000256" key="4">
    <source>
        <dbReference type="ARBA" id="ARBA00022825"/>
    </source>
</evidence>
<name>A0ABR9PIW3_9BACT</name>
<dbReference type="Gene3D" id="2.120.10.30">
    <property type="entry name" value="TolB, C-terminal domain"/>
    <property type="match status" value="2"/>
</dbReference>
<evidence type="ECO:0000313" key="11">
    <source>
        <dbReference type="EMBL" id="MBE4747836.1"/>
    </source>
</evidence>
<dbReference type="PRINTS" id="PR00862">
    <property type="entry name" value="PROLIGOPTASE"/>
</dbReference>
<evidence type="ECO:0000256" key="3">
    <source>
        <dbReference type="ARBA" id="ARBA00022801"/>
    </source>
</evidence>
<dbReference type="InterPro" id="IPR011042">
    <property type="entry name" value="6-blade_b-propeller_TolB-like"/>
</dbReference>
<comment type="similarity">
    <text evidence="1">Belongs to the peptidase S9A family.</text>
</comment>
<evidence type="ECO:0000259" key="10">
    <source>
        <dbReference type="Pfam" id="PF02897"/>
    </source>
</evidence>
<dbReference type="PANTHER" id="PTHR42776:SF27">
    <property type="entry name" value="DIPEPTIDYL PEPTIDASE FAMILY MEMBER 6"/>
    <property type="match status" value="1"/>
</dbReference>
<dbReference type="SUPFAM" id="SSF53474">
    <property type="entry name" value="alpha/beta-Hydrolases"/>
    <property type="match status" value="1"/>
</dbReference>
<dbReference type="InterPro" id="IPR023302">
    <property type="entry name" value="Pept_S9A_N"/>
</dbReference>
<evidence type="ECO:0000256" key="6">
    <source>
        <dbReference type="ARBA" id="ARBA00032284"/>
    </source>
</evidence>
<keyword evidence="4" id="KW-0720">Serine protease</keyword>
<evidence type="ECO:0000256" key="7">
    <source>
        <dbReference type="ARBA" id="ARBA00032596"/>
    </source>
</evidence>
<dbReference type="SUPFAM" id="SSF82171">
    <property type="entry name" value="DPP6 N-terminal domain-like"/>
    <property type="match status" value="1"/>
</dbReference>
<keyword evidence="5" id="KW-0007">Acetylation</keyword>
<keyword evidence="3" id="KW-0378">Hydrolase</keyword>
<dbReference type="EMBL" id="JAAIYO010000001">
    <property type="protein sequence ID" value="MBE4747836.1"/>
    <property type="molecule type" value="Genomic_DNA"/>
</dbReference>
<keyword evidence="2" id="KW-0645">Protease</keyword>
<comment type="caution">
    <text evidence="11">The sequence shown here is derived from an EMBL/GenBank/DDBJ whole genome shotgun (WGS) entry which is preliminary data.</text>
</comment>
<dbReference type="Pfam" id="PF02897">
    <property type="entry name" value="Peptidase_S9_N"/>
    <property type="match status" value="1"/>
</dbReference>
<reference evidence="11 12" key="1">
    <citation type="submission" date="2020-02" db="EMBL/GenBank/DDBJ databases">
        <authorList>
            <person name="Babadi Z.K."/>
            <person name="Risdian C."/>
            <person name="Ebrahimipour G.H."/>
            <person name="Wink J."/>
        </authorList>
    </citation>
    <scope>NUCLEOTIDE SEQUENCE [LARGE SCALE GENOMIC DNA]</scope>
    <source>
        <strain evidence="11 12">ZKHCc1 1396</strain>
    </source>
</reference>
<dbReference type="Proteomes" id="UP001516472">
    <property type="component" value="Unassembled WGS sequence"/>
</dbReference>
<dbReference type="InterPro" id="IPR001375">
    <property type="entry name" value="Peptidase_S9_cat"/>
</dbReference>
<keyword evidence="12" id="KW-1185">Reference proteome</keyword>
<evidence type="ECO:0000256" key="2">
    <source>
        <dbReference type="ARBA" id="ARBA00022670"/>
    </source>
</evidence>